<feature type="transmembrane region" description="Helical" evidence="1">
    <location>
        <begin position="47"/>
        <end position="66"/>
    </location>
</feature>
<feature type="transmembrane region" description="Helical" evidence="1">
    <location>
        <begin position="16"/>
        <end position="35"/>
    </location>
</feature>
<sequence length="84" mass="9610">METHTTPLFARKDYPLLLGLTLIAALIPWGVHWLVKGNVWGYWQDGYWITSAIIVFFSLVVGPAVMKWNRKQDQEAAEIASKNH</sequence>
<gene>
    <name evidence="2" type="ORF">SAMN05660282_00496</name>
</gene>
<keyword evidence="3" id="KW-1185">Reference proteome</keyword>
<dbReference type="Proteomes" id="UP000199065">
    <property type="component" value="Unassembled WGS sequence"/>
</dbReference>
<organism evidence="2 3">
    <name type="scientific">Corynebacterium spheniscorum</name>
    <dbReference type="NCBI Taxonomy" id="185761"/>
    <lineage>
        <taxon>Bacteria</taxon>
        <taxon>Bacillati</taxon>
        <taxon>Actinomycetota</taxon>
        <taxon>Actinomycetes</taxon>
        <taxon>Mycobacteriales</taxon>
        <taxon>Corynebacteriaceae</taxon>
        <taxon>Corynebacterium</taxon>
    </lineage>
</organism>
<dbReference type="EMBL" id="FOPJ01000002">
    <property type="protein sequence ID" value="SFG28668.1"/>
    <property type="molecule type" value="Genomic_DNA"/>
</dbReference>
<proteinExistence type="predicted"/>
<dbReference type="RefSeq" id="WP_092284059.1">
    <property type="nucleotide sequence ID" value="NZ_FOPJ01000002.1"/>
</dbReference>
<name>A0A1I2QK16_9CORY</name>
<evidence type="ECO:0000313" key="3">
    <source>
        <dbReference type="Proteomes" id="UP000199065"/>
    </source>
</evidence>
<keyword evidence="1" id="KW-0472">Membrane</keyword>
<evidence type="ECO:0000256" key="1">
    <source>
        <dbReference type="SAM" id="Phobius"/>
    </source>
</evidence>
<evidence type="ECO:0000313" key="2">
    <source>
        <dbReference type="EMBL" id="SFG28668.1"/>
    </source>
</evidence>
<keyword evidence="1" id="KW-0812">Transmembrane</keyword>
<protein>
    <submittedName>
        <fullName evidence="2">Uncharacterized protein</fullName>
    </submittedName>
</protein>
<keyword evidence="1" id="KW-1133">Transmembrane helix</keyword>
<reference evidence="2 3" key="1">
    <citation type="submission" date="2016-10" db="EMBL/GenBank/DDBJ databases">
        <authorList>
            <person name="de Groot N.N."/>
        </authorList>
    </citation>
    <scope>NUCLEOTIDE SEQUENCE [LARGE SCALE GENOMIC DNA]</scope>
    <source>
        <strain>J11</strain>
        <strain evidence="3">PG 39</strain>
    </source>
</reference>
<dbReference type="AlphaFoldDB" id="A0A1I2QK16"/>
<accession>A0A1I2QK16</accession>
<dbReference type="STRING" id="185761.SAMN05660282_00496"/>